<dbReference type="PROSITE" id="PS50042">
    <property type="entry name" value="CNMP_BINDING_3"/>
    <property type="match status" value="1"/>
</dbReference>
<dbReference type="SUPFAM" id="SSF51206">
    <property type="entry name" value="cAMP-binding domain-like"/>
    <property type="match status" value="1"/>
</dbReference>
<dbReference type="PROSITE" id="PS51063">
    <property type="entry name" value="HTH_CRP_2"/>
    <property type="match status" value="1"/>
</dbReference>
<dbReference type="Gene3D" id="1.10.10.10">
    <property type="entry name" value="Winged helix-like DNA-binding domain superfamily/Winged helix DNA-binding domain"/>
    <property type="match status" value="1"/>
</dbReference>
<dbReference type="InterPro" id="IPR018488">
    <property type="entry name" value="cNMP-bd_CS"/>
</dbReference>
<dbReference type="RefSeq" id="WP_107750293.1">
    <property type="nucleotide sequence ID" value="NZ_QDDR01000002.1"/>
</dbReference>
<evidence type="ECO:0000256" key="1">
    <source>
        <dbReference type="ARBA" id="ARBA00023015"/>
    </source>
</evidence>
<protein>
    <submittedName>
        <fullName evidence="6">Crp/Fnr family transcriptional regulator</fullName>
    </submittedName>
</protein>
<dbReference type="InterPro" id="IPR014710">
    <property type="entry name" value="RmlC-like_jellyroll"/>
</dbReference>
<feature type="domain" description="HTH crp-type" evidence="5">
    <location>
        <begin position="146"/>
        <end position="222"/>
    </location>
</feature>
<organism evidence="6 7">
    <name type="scientific">Pararhodobacter aggregans</name>
    <dbReference type="NCBI Taxonomy" id="404875"/>
    <lineage>
        <taxon>Bacteria</taxon>
        <taxon>Pseudomonadati</taxon>
        <taxon>Pseudomonadota</taxon>
        <taxon>Alphaproteobacteria</taxon>
        <taxon>Rhodobacterales</taxon>
        <taxon>Paracoccaceae</taxon>
        <taxon>Pararhodobacter</taxon>
    </lineage>
</organism>
<dbReference type="AlphaFoldDB" id="A0A2T7UW14"/>
<dbReference type="InterPro" id="IPR036388">
    <property type="entry name" value="WH-like_DNA-bd_sf"/>
</dbReference>
<proteinExistence type="predicted"/>
<reference evidence="6 7" key="1">
    <citation type="journal article" date="2011" name="Syst. Appl. Microbiol.">
        <title>Defluviimonas denitrificans gen. nov., sp. nov., and Pararhodobacter aggregans gen. nov., sp. nov., non-phototrophic Rhodobacteraceae from the biofilter of a marine aquaculture.</title>
        <authorList>
            <person name="Foesel B.U."/>
            <person name="Drake H.L."/>
            <person name="Schramm A."/>
        </authorList>
    </citation>
    <scope>NUCLEOTIDE SEQUENCE [LARGE SCALE GENOMIC DNA]</scope>
    <source>
        <strain evidence="6 7">D1-19</strain>
    </source>
</reference>
<keyword evidence="1" id="KW-0805">Transcription regulation</keyword>
<dbReference type="InterPro" id="IPR018490">
    <property type="entry name" value="cNMP-bd_dom_sf"/>
</dbReference>
<dbReference type="CDD" id="cd00038">
    <property type="entry name" value="CAP_ED"/>
    <property type="match status" value="1"/>
</dbReference>
<sequence>MPSRGFWKSFEMFAPLSPTALDAVAAAARPRSWAPGEVLFQRDDPGDWLVAIEMGRIRISLVTQGGRELVLRHAEAGEMLGEIALFDRQPRSADATAVGPVTGWVLTRLAFDTLAGGDPAFYEAALTRLSTLLRTTTLQLESIALYQLRARVARFLLITLEQLHGADIPEDASLALGLSQGELAAVLGATRPKVNRVIQDFRDEGLIRDAAGTWTCDIAGLRAEAGGEG</sequence>
<dbReference type="OrthoDB" id="3525895at2"/>
<dbReference type="GO" id="GO:0005829">
    <property type="term" value="C:cytosol"/>
    <property type="evidence" value="ECO:0007669"/>
    <property type="project" value="TreeGrafter"/>
</dbReference>
<keyword evidence="2" id="KW-0238">DNA-binding</keyword>
<keyword evidence="7" id="KW-1185">Reference proteome</keyword>
<evidence type="ECO:0000256" key="2">
    <source>
        <dbReference type="ARBA" id="ARBA00023125"/>
    </source>
</evidence>
<dbReference type="InterPro" id="IPR012318">
    <property type="entry name" value="HTH_CRP"/>
</dbReference>
<dbReference type="InterPro" id="IPR000595">
    <property type="entry name" value="cNMP-bd_dom"/>
</dbReference>
<dbReference type="SMART" id="SM00100">
    <property type="entry name" value="cNMP"/>
    <property type="match status" value="1"/>
</dbReference>
<dbReference type="Proteomes" id="UP000244810">
    <property type="component" value="Unassembled WGS sequence"/>
</dbReference>
<evidence type="ECO:0000259" key="5">
    <source>
        <dbReference type="PROSITE" id="PS51063"/>
    </source>
</evidence>
<accession>A0A2T7UW14</accession>
<dbReference type="Gene3D" id="2.60.120.10">
    <property type="entry name" value="Jelly Rolls"/>
    <property type="match status" value="1"/>
</dbReference>
<comment type="caution">
    <text evidence="6">The sequence shown here is derived from an EMBL/GenBank/DDBJ whole genome shotgun (WGS) entry which is preliminary data.</text>
</comment>
<evidence type="ECO:0000256" key="3">
    <source>
        <dbReference type="ARBA" id="ARBA00023163"/>
    </source>
</evidence>
<dbReference type="EMBL" id="QDDR01000002">
    <property type="protein sequence ID" value="PVE48758.1"/>
    <property type="molecule type" value="Genomic_DNA"/>
</dbReference>
<dbReference type="PANTHER" id="PTHR24567:SF74">
    <property type="entry name" value="HTH-TYPE TRANSCRIPTIONAL REGULATOR ARCR"/>
    <property type="match status" value="1"/>
</dbReference>
<dbReference type="GO" id="GO:0003677">
    <property type="term" value="F:DNA binding"/>
    <property type="evidence" value="ECO:0007669"/>
    <property type="project" value="UniProtKB-KW"/>
</dbReference>
<dbReference type="InterPro" id="IPR036390">
    <property type="entry name" value="WH_DNA-bd_sf"/>
</dbReference>
<gene>
    <name evidence="6" type="ORF">DDE23_06825</name>
</gene>
<dbReference type="Pfam" id="PF13545">
    <property type="entry name" value="HTH_Crp_2"/>
    <property type="match status" value="1"/>
</dbReference>
<name>A0A2T7UW14_9RHOB</name>
<dbReference type="InterPro" id="IPR050397">
    <property type="entry name" value="Env_Response_Regulators"/>
</dbReference>
<evidence type="ECO:0000259" key="4">
    <source>
        <dbReference type="PROSITE" id="PS50042"/>
    </source>
</evidence>
<evidence type="ECO:0000313" key="7">
    <source>
        <dbReference type="Proteomes" id="UP000244810"/>
    </source>
</evidence>
<dbReference type="PANTHER" id="PTHR24567">
    <property type="entry name" value="CRP FAMILY TRANSCRIPTIONAL REGULATORY PROTEIN"/>
    <property type="match status" value="1"/>
</dbReference>
<dbReference type="Pfam" id="PF00027">
    <property type="entry name" value="cNMP_binding"/>
    <property type="match status" value="1"/>
</dbReference>
<dbReference type="PROSITE" id="PS00889">
    <property type="entry name" value="CNMP_BINDING_2"/>
    <property type="match status" value="1"/>
</dbReference>
<keyword evidence="3" id="KW-0804">Transcription</keyword>
<dbReference type="GO" id="GO:0003700">
    <property type="term" value="F:DNA-binding transcription factor activity"/>
    <property type="evidence" value="ECO:0007669"/>
    <property type="project" value="TreeGrafter"/>
</dbReference>
<feature type="domain" description="Cyclic nucleotide-binding" evidence="4">
    <location>
        <begin position="12"/>
        <end position="116"/>
    </location>
</feature>
<evidence type="ECO:0000313" key="6">
    <source>
        <dbReference type="EMBL" id="PVE48758.1"/>
    </source>
</evidence>
<dbReference type="SUPFAM" id="SSF46785">
    <property type="entry name" value="Winged helix' DNA-binding domain"/>
    <property type="match status" value="1"/>
</dbReference>